<sequence>MSKCGHWYAGDNVLAPILTPDYRASCQAALEYIYKLGLFPHTLPSPPSLLCSLSPPTGTGIFGTITKGAREAVWQTLCGCLVHAAARFLARLRLRLPTLTTGICGITNIGQIRPPSAIGGRTGRPLLHINHDEAFARGLYMDPLSTSTAFESDGFLDLTLMNVSIALDSVLMALRYVFMIQRHILLPTIVSREFIASPQLIYSLLSLETMGETMPVRANLPRAAETMALWPRAVFKVAS</sequence>
<evidence type="ECO:0000313" key="1">
    <source>
        <dbReference type="EMBL" id="KAJ7079580.1"/>
    </source>
</evidence>
<feature type="non-terminal residue" evidence="1">
    <location>
        <position position="1"/>
    </location>
</feature>
<keyword evidence="2" id="KW-1185">Reference proteome</keyword>
<dbReference type="Proteomes" id="UP001222325">
    <property type="component" value="Unassembled WGS sequence"/>
</dbReference>
<gene>
    <name evidence="1" type="ORF">B0H15DRAFT_1025464</name>
</gene>
<dbReference type="EMBL" id="JARJCN010000059">
    <property type="protein sequence ID" value="KAJ7079580.1"/>
    <property type="molecule type" value="Genomic_DNA"/>
</dbReference>
<protein>
    <submittedName>
        <fullName evidence="1">Uncharacterized protein</fullName>
    </submittedName>
</protein>
<name>A0AAD6XLI0_9AGAR</name>
<dbReference type="AlphaFoldDB" id="A0AAD6XLI0"/>
<proteinExistence type="predicted"/>
<reference evidence="1" key="1">
    <citation type="submission" date="2023-03" db="EMBL/GenBank/DDBJ databases">
        <title>Massive genome expansion in bonnet fungi (Mycena s.s.) driven by repeated elements and novel gene families across ecological guilds.</title>
        <authorList>
            <consortium name="Lawrence Berkeley National Laboratory"/>
            <person name="Harder C.B."/>
            <person name="Miyauchi S."/>
            <person name="Viragh M."/>
            <person name="Kuo A."/>
            <person name="Thoen E."/>
            <person name="Andreopoulos B."/>
            <person name="Lu D."/>
            <person name="Skrede I."/>
            <person name="Drula E."/>
            <person name="Henrissat B."/>
            <person name="Morin E."/>
            <person name="Kohler A."/>
            <person name="Barry K."/>
            <person name="LaButti K."/>
            <person name="Morin E."/>
            <person name="Salamov A."/>
            <person name="Lipzen A."/>
            <person name="Mereny Z."/>
            <person name="Hegedus B."/>
            <person name="Baldrian P."/>
            <person name="Stursova M."/>
            <person name="Weitz H."/>
            <person name="Taylor A."/>
            <person name="Grigoriev I.V."/>
            <person name="Nagy L.G."/>
            <person name="Martin F."/>
            <person name="Kauserud H."/>
        </authorList>
    </citation>
    <scope>NUCLEOTIDE SEQUENCE</scope>
    <source>
        <strain evidence="1">CBHHK173m</strain>
    </source>
</reference>
<comment type="caution">
    <text evidence="1">The sequence shown here is derived from an EMBL/GenBank/DDBJ whole genome shotgun (WGS) entry which is preliminary data.</text>
</comment>
<organism evidence="1 2">
    <name type="scientific">Mycena belliarum</name>
    <dbReference type="NCBI Taxonomy" id="1033014"/>
    <lineage>
        <taxon>Eukaryota</taxon>
        <taxon>Fungi</taxon>
        <taxon>Dikarya</taxon>
        <taxon>Basidiomycota</taxon>
        <taxon>Agaricomycotina</taxon>
        <taxon>Agaricomycetes</taxon>
        <taxon>Agaricomycetidae</taxon>
        <taxon>Agaricales</taxon>
        <taxon>Marasmiineae</taxon>
        <taxon>Mycenaceae</taxon>
        <taxon>Mycena</taxon>
    </lineage>
</organism>
<evidence type="ECO:0000313" key="2">
    <source>
        <dbReference type="Proteomes" id="UP001222325"/>
    </source>
</evidence>
<accession>A0AAD6XLI0</accession>